<evidence type="ECO:0000313" key="1">
    <source>
        <dbReference type="EMBL" id="KAK6775328.1"/>
    </source>
</evidence>
<organism evidence="1 2">
    <name type="scientific">Solanum bulbocastanum</name>
    <name type="common">Wild potato</name>
    <dbReference type="NCBI Taxonomy" id="147425"/>
    <lineage>
        <taxon>Eukaryota</taxon>
        <taxon>Viridiplantae</taxon>
        <taxon>Streptophyta</taxon>
        <taxon>Embryophyta</taxon>
        <taxon>Tracheophyta</taxon>
        <taxon>Spermatophyta</taxon>
        <taxon>Magnoliopsida</taxon>
        <taxon>eudicotyledons</taxon>
        <taxon>Gunneridae</taxon>
        <taxon>Pentapetalae</taxon>
        <taxon>asterids</taxon>
        <taxon>lamiids</taxon>
        <taxon>Solanales</taxon>
        <taxon>Solanaceae</taxon>
        <taxon>Solanoideae</taxon>
        <taxon>Solaneae</taxon>
        <taxon>Solanum</taxon>
    </lineage>
</organism>
<name>A0AAN8SZZ1_SOLBU</name>
<keyword evidence="2" id="KW-1185">Reference proteome</keyword>
<reference evidence="1 2" key="1">
    <citation type="submission" date="2024-02" db="EMBL/GenBank/DDBJ databases">
        <title>de novo genome assembly of Solanum bulbocastanum strain 11H21.</title>
        <authorList>
            <person name="Hosaka A.J."/>
        </authorList>
    </citation>
    <scope>NUCLEOTIDE SEQUENCE [LARGE SCALE GENOMIC DNA]</scope>
    <source>
        <tissue evidence="1">Young leaves</tissue>
    </source>
</reference>
<proteinExistence type="predicted"/>
<comment type="caution">
    <text evidence="1">The sequence shown here is derived from an EMBL/GenBank/DDBJ whole genome shotgun (WGS) entry which is preliminary data.</text>
</comment>
<dbReference type="Proteomes" id="UP001371456">
    <property type="component" value="Unassembled WGS sequence"/>
</dbReference>
<protein>
    <submittedName>
        <fullName evidence="1">Uncharacterized protein</fullName>
    </submittedName>
</protein>
<dbReference type="EMBL" id="JBANQN010000011">
    <property type="protein sequence ID" value="KAK6775328.1"/>
    <property type="molecule type" value="Genomic_DNA"/>
</dbReference>
<gene>
    <name evidence="1" type="ORF">RDI58_026329</name>
</gene>
<sequence length="19" mass="2325">MIFTISIPKYSTYIFTGRW</sequence>
<evidence type="ECO:0000313" key="2">
    <source>
        <dbReference type="Proteomes" id="UP001371456"/>
    </source>
</evidence>
<accession>A0AAN8SZZ1</accession>
<dbReference type="AlphaFoldDB" id="A0AAN8SZZ1"/>